<evidence type="ECO:0000313" key="3">
    <source>
        <dbReference type="Proteomes" id="UP000799640"/>
    </source>
</evidence>
<evidence type="ECO:0000313" key="2">
    <source>
        <dbReference type="EMBL" id="KAF2398195.1"/>
    </source>
</evidence>
<reference evidence="2" key="1">
    <citation type="journal article" date="2020" name="Stud. Mycol.">
        <title>101 Dothideomycetes genomes: a test case for predicting lifestyles and emergence of pathogens.</title>
        <authorList>
            <person name="Haridas S."/>
            <person name="Albert R."/>
            <person name="Binder M."/>
            <person name="Bloem J."/>
            <person name="Labutti K."/>
            <person name="Salamov A."/>
            <person name="Andreopoulos B."/>
            <person name="Baker S."/>
            <person name="Barry K."/>
            <person name="Bills G."/>
            <person name="Bluhm B."/>
            <person name="Cannon C."/>
            <person name="Castanera R."/>
            <person name="Culley D."/>
            <person name="Daum C."/>
            <person name="Ezra D."/>
            <person name="Gonzalez J."/>
            <person name="Henrissat B."/>
            <person name="Kuo A."/>
            <person name="Liang C."/>
            <person name="Lipzen A."/>
            <person name="Lutzoni F."/>
            <person name="Magnuson J."/>
            <person name="Mondo S."/>
            <person name="Nolan M."/>
            <person name="Ohm R."/>
            <person name="Pangilinan J."/>
            <person name="Park H.-J."/>
            <person name="Ramirez L."/>
            <person name="Alfaro M."/>
            <person name="Sun H."/>
            <person name="Tritt A."/>
            <person name="Yoshinaga Y."/>
            <person name="Zwiers L.-H."/>
            <person name="Turgeon B."/>
            <person name="Goodwin S."/>
            <person name="Spatafora J."/>
            <person name="Crous P."/>
            <person name="Grigoriev I."/>
        </authorList>
    </citation>
    <scope>NUCLEOTIDE SEQUENCE</scope>
    <source>
        <strain evidence="2">CBS 262.69</strain>
    </source>
</reference>
<gene>
    <name evidence="2" type="ORF">EJ06DRAFT_583986</name>
</gene>
<dbReference type="AlphaFoldDB" id="A0A6G1HR25"/>
<feature type="compositionally biased region" description="Low complexity" evidence="1">
    <location>
        <begin position="1"/>
        <end position="19"/>
    </location>
</feature>
<feature type="region of interest" description="Disordered" evidence="1">
    <location>
        <begin position="386"/>
        <end position="443"/>
    </location>
</feature>
<feature type="region of interest" description="Disordered" evidence="1">
    <location>
        <begin position="191"/>
        <end position="234"/>
    </location>
</feature>
<feature type="compositionally biased region" description="Low complexity" evidence="1">
    <location>
        <begin position="48"/>
        <end position="75"/>
    </location>
</feature>
<protein>
    <submittedName>
        <fullName evidence="2">Uncharacterized protein</fullName>
    </submittedName>
</protein>
<sequence length="466" mass="49668">MTVSVAAPPVSSALAPPDSMSSSRNYALLAPSGSSSGTGLGIVRPTLSTNTSSNSNSNSSSSHSPSSGPESSSHGPLRKPPSEGKRSPNTNRTPTIPKVIVKKEPSSPPATALPTPRHRPRRLDLSAPTMAPAGALSSRPSAPLTSRESAGLMQDVGLACLSPGFSTHDPTMRNQLERSMSVREQQRKIIEARQKGTGGGSKDTDGTSPALFKATRTPGGRRKGPPPGLSIHAPSASQFANERVVQSAPLHQSFTGLRQPAHQRYPPPTAMPHNASQQHAAQNQHQGQDQRHIHHVPATQTTNRLPPITDVFNDLPPSSRRHSPHNTLPAPQHHGHGQHPHTLPSPGFAPVPHTAGYTPASRPREYKSAEEAVHSLTGGREDLLPRLVHYGGHQPPTPPSPGGMAGSRRRDREEYEGDVRTPPLGRGPAQAKARREGGESEAERAKREEFIMLCGRLWDLFHAPAA</sequence>
<feature type="region of interest" description="Disordered" evidence="1">
    <location>
        <begin position="259"/>
        <end position="373"/>
    </location>
</feature>
<accession>A0A6G1HR25</accession>
<dbReference type="OrthoDB" id="4463286at2759"/>
<proteinExistence type="predicted"/>
<name>A0A6G1HR25_9PEZI</name>
<organism evidence="2 3">
    <name type="scientific">Trichodelitschia bisporula</name>
    <dbReference type="NCBI Taxonomy" id="703511"/>
    <lineage>
        <taxon>Eukaryota</taxon>
        <taxon>Fungi</taxon>
        <taxon>Dikarya</taxon>
        <taxon>Ascomycota</taxon>
        <taxon>Pezizomycotina</taxon>
        <taxon>Dothideomycetes</taxon>
        <taxon>Dothideomycetes incertae sedis</taxon>
        <taxon>Phaeotrichales</taxon>
        <taxon>Phaeotrichaceae</taxon>
        <taxon>Trichodelitschia</taxon>
    </lineage>
</organism>
<evidence type="ECO:0000256" key="1">
    <source>
        <dbReference type="SAM" id="MobiDB-lite"/>
    </source>
</evidence>
<feature type="compositionally biased region" description="Basic and acidic residues" evidence="1">
    <location>
        <begin position="408"/>
        <end position="419"/>
    </location>
</feature>
<keyword evidence="3" id="KW-1185">Reference proteome</keyword>
<dbReference type="Proteomes" id="UP000799640">
    <property type="component" value="Unassembled WGS sequence"/>
</dbReference>
<feature type="compositionally biased region" description="Low complexity" evidence="1">
    <location>
        <begin position="273"/>
        <end position="287"/>
    </location>
</feature>
<feature type="compositionally biased region" description="Basic and acidic residues" evidence="1">
    <location>
        <begin position="433"/>
        <end position="443"/>
    </location>
</feature>
<dbReference type="EMBL" id="ML996701">
    <property type="protein sequence ID" value="KAF2398195.1"/>
    <property type="molecule type" value="Genomic_DNA"/>
</dbReference>
<feature type="compositionally biased region" description="Basic and acidic residues" evidence="1">
    <location>
        <begin position="362"/>
        <end position="373"/>
    </location>
</feature>
<feature type="compositionally biased region" description="Polar residues" evidence="1">
    <location>
        <begin position="138"/>
        <end position="148"/>
    </location>
</feature>
<feature type="region of interest" description="Disordered" evidence="1">
    <location>
        <begin position="1"/>
        <end position="148"/>
    </location>
</feature>